<dbReference type="GO" id="GO:0016829">
    <property type="term" value="F:lyase activity"/>
    <property type="evidence" value="ECO:0007669"/>
    <property type="project" value="InterPro"/>
</dbReference>
<evidence type="ECO:0000259" key="1">
    <source>
        <dbReference type="Pfam" id="PF03559"/>
    </source>
</evidence>
<feature type="domain" description="dTDP-4-dehydro-6-deoxy-alpha-D-glucopyranose 2,3-dehydratase" evidence="1">
    <location>
        <begin position="274"/>
        <end position="475"/>
    </location>
</feature>
<dbReference type="Proteomes" id="UP000288079">
    <property type="component" value="Unassembled WGS sequence"/>
</dbReference>
<dbReference type="OrthoDB" id="9814961at2"/>
<sequence>MKTRNIEDVQLDFLVSALSHGNFISTTDILMWMKQQNEDVVSNVKQIPIEQLKGWNYRDDRICHDSGKFFSIDGIHIMTNYRNVPEWDQPIINQPEIGFLGFIVKKFNGVMHFLMQAKIEPGNLNIVQLSPTLQATRSNYTRVHGGKSPNYLEYFNGEKEVYVLVDQLQSEQGARFLHKRNRNIIVEINEDEEISVKDGFIWVSLGQIKELLRYPNVVNMDSRTVISCIKFGNYSEQSLKLLSSVKNMYGIENDKPDLFLYSVLSSDNHLHELQDIIQWVTSLKFKYELGVNSIGISKMKYWIYDGNVLRHEDNKYFDVIGVRVEIGNREVVSWDQPMVRSAQEGLMGFIVKKINGIYHFLVQAKLEAGNFDIVEMAPTVQCLTGNYRNGKNEYTIPYLEQVLNAPNENIWYSSYQSEEGGRFFQEQNLNIIVEVGDEFPIEVEENYCWMTLNQMLSFVTYNNYLNIAARSLLSAVSFY</sequence>
<dbReference type="RefSeq" id="WP_125040515.1">
    <property type="nucleotide sequence ID" value="NZ_BHWB01000003.1"/>
</dbReference>
<dbReference type="AlphaFoldDB" id="A0A401LS61"/>
<accession>A0A401LS61</accession>
<evidence type="ECO:0000313" key="3">
    <source>
        <dbReference type="Proteomes" id="UP000288079"/>
    </source>
</evidence>
<proteinExistence type="predicted"/>
<dbReference type="EMBL" id="BHWB01000003">
    <property type="protein sequence ID" value="GCB34293.1"/>
    <property type="molecule type" value="Genomic_DNA"/>
</dbReference>
<comment type="caution">
    <text evidence="2">The sequence shown here is derived from an EMBL/GenBank/DDBJ whole genome shotgun (WGS) entry which is preliminary data.</text>
</comment>
<dbReference type="InterPro" id="IPR005212">
    <property type="entry name" value="EvaA-like"/>
</dbReference>
<reference evidence="2 3" key="1">
    <citation type="submission" date="2018-10" db="EMBL/GenBank/DDBJ databases">
        <title>Draft Genome Sequence of Bacteroides sp. KCTC 15687.</title>
        <authorList>
            <person name="Yu S.Y."/>
            <person name="Kim J.S."/>
            <person name="Oh B.S."/>
            <person name="Park S.H."/>
            <person name="Kang S.W."/>
            <person name="Park J.E."/>
            <person name="Choi S.H."/>
            <person name="Han K.I."/>
            <person name="Lee K.C."/>
            <person name="Eom M.K."/>
            <person name="Suh M.K."/>
            <person name="Lee D.H."/>
            <person name="Yoon H."/>
            <person name="Kim B."/>
            <person name="Yang S.J."/>
            <person name="Lee J.S."/>
            <person name="Lee J.H."/>
        </authorList>
    </citation>
    <scope>NUCLEOTIDE SEQUENCE [LARGE SCALE GENOMIC DNA]</scope>
    <source>
        <strain evidence="2 3">KCTC 15687</strain>
    </source>
</reference>
<keyword evidence="3" id="KW-1185">Reference proteome</keyword>
<evidence type="ECO:0000313" key="2">
    <source>
        <dbReference type="EMBL" id="GCB34293.1"/>
    </source>
</evidence>
<name>A0A401LS61_9BACE</name>
<protein>
    <submittedName>
        <fullName evidence="2">DNDP-4-keto-6-deoxy-glucose-2,3-dehydratase</fullName>
    </submittedName>
</protein>
<gene>
    <name evidence="2" type="ORF">KGMB02408_12380</name>
</gene>
<feature type="domain" description="dTDP-4-dehydro-6-deoxy-alpha-D-glucopyranose 2,3-dehydratase" evidence="1">
    <location>
        <begin position="27"/>
        <end position="229"/>
    </location>
</feature>
<dbReference type="Pfam" id="PF03559">
    <property type="entry name" value="Hexose_dehydrat"/>
    <property type="match status" value="2"/>
</dbReference>
<dbReference type="InterPro" id="IPR038153">
    <property type="entry name" value="EvaA-like_sf"/>
</dbReference>
<organism evidence="2 3">
    <name type="scientific">Bacteroides faecalis</name>
    <dbReference type="NCBI Taxonomy" id="2447885"/>
    <lineage>
        <taxon>Bacteria</taxon>
        <taxon>Pseudomonadati</taxon>
        <taxon>Bacteroidota</taxon>
        <taxon>Bacteroidia</taxon>
        <taxon>Bacteroidales</taxon>
        <taxon>Bacteroidaceae</taxon>
        <taxon>Bacteroides</taxon>
    </lineage>
</organism>
<dbReference type="Gene3D" id="3.90.79.40">
    <property type="entry name" value="EvaA sugar 2,3-dehydratase subunit"/>
    <property type="match status" value="2"/>
</dbReference>